<comment type="caution">
    <text evidence="8">The sequence shown here is derived from an EMBL/GenBank/DDBJ whole genome shotgun (WGS) entry which is preliminary data.</text>
</comment>
<keyword evidence="5 7" id="KW-0472">Membrane</keyword>
<evidence type="ECO:0000256" key="7">
    <source>
        <dbReference type="PROSITE-ProRule" id="PRU01360"/>
    </source>
</evidence>
<keyword evidence="2 7" id="KW-0813">Transport</keyword>
<dbReference type="Proteomes" id="UP000323717">
    <property type="component" value="Unassembled WGS sequence"/>
</dbReference>
<protein>
    <submittedName>
        <fullName evidence="8">SusC/RagA family TonB-linked outer membrane protein</fullName>
    </submittedName>
</protein>
<evidence type="ECO:0000256" key="3">
    <source>
        <dbReference type="ARBA" id="ARBA00022452"/>
    </source>
</evidence>
<dbReference type="InterPro" id="IPR023996">
    <property type="entry name" value="TonB-dep_OMP_SusC/RagA"/>
</dbReference>
<dbReference type="AlphaFoldDB" id="A0A5M5BSJ9"/>
<accession>A0A5M5BSJ9</accession>
<reference evidence="8 9" key="1">
    <citation type="journal article" date="2019" name="Nat. Med.">
        <title>A library of human gut bacterial isolates paired with longitudinal multiomics data enables mechanistic microbiome research.</title>
        <authorList>
            <person name="Poyet M."/>
            <person name="Groussin M."/>
            <person name="Gibbons S.M."/>
            <person name="Avila-Pacheco J."/>
            <person name="Jiang X."/>
            <person name="Kearney S.M."/>
            <person name="Perrotta A.R."/>
            <person name="Berdy B."/>
            <person name="Zhao S."/>
            <person name="Lieberman T.D."/>
            <person name="Swanson P.K."/>
            <person name="Smith M."/>
            <person name="Roesemann S."/>
            <person name="Alexander J.E."/>
            <person name="Rich S.A."/>
            <person name="Livny J."/>
            <person name="Vlamakis H."/>
            <person name="Clish C."/>
            <person name="Bullock K."/>
            <person name="Deik A."/>
            <person name="Scott J."/>
            <person name="Pierce K.A."/>
            <person name="Xavier R.J."/>
            <person name="Alm E.J."/>
        </authorList>
    </citation>
    <scope>NUCLEOTIDE SEQUENCE [LARGE SCALE GENOMIC DNA]</scope>
    <source>
        <strain evidence="8 9">BIOML-A163</strain>
    </source>
</reference>
<dbReference type="EMBL" id="VWLE01000855">
    <property type="protein sequence ID" value="KAA3933482.1"/>
    <property type="molecule type" value="Genomic_DNA"/>
</dbReference>
<evidence type="ECO:0000256" key="1">
    <source>
        <dbReference type="ARBA" id="ARBA00004571"/>
    </source>
</evidence>
<keyword evidence="4 7" id="KW-0812">Transmembrane</keyword>
<dbReference type="InterPro" id="IPR036942">
    <property type="entry name" value="Beta-barrel_TonB_sf"/>
</dbReference>
<evidence type="ECO:0000313" key="9">
    <source>
        <dbReference type="Proteomes" id="UP000323717"/>
    </source>
</evidence>
<evidence type="ECO:0000256" key="2">
    <source>
        <dbReference type="ARBA" id="ARBA00022448"/>
    </source>
</evidence>
<evidence type="ECO:0000313" key="8">
    <source>
        <dbReference type="EMBL" id="KAA3933482.1"/>
    </source>
</evidence>
<dbReference type="GO" id="GO:0009279">
    <property type="term" value="C:cell outer membrane"/>
    <property type="evidence" value="ECO:0007669"/>
    <property type="project" value="UniProtKB-SubCell"/>
</dbReference>
<comment type="subcellular location">
    <subcellularLocation>
        <location evidence="1 7">Cell outer membrane</location>
        <topology evidence="1 7">Multi-pass membrane protein</topology>
    </subcellularLocation>
</comment>
<comment type="similarity">
    <text evidence="7">Belongs to the TonB-dependent receptor family.</text>
</comment>
<evidence type="ECO:0000256" key="6">
    <source>
        <dbReference type="ARBA" id="ARBA00023237"/>
    </source>
</evidence>
<sequence length="436" mass="48965">AREDGSSRFHKDHRWGFFPSASVGWVISNEKFMQNITPINYLKFRASIGTLGNERIGNYPYQTYISFNNAIMYDSAGSTPQSSMSAAQQDYAYENIHWEKTQSWDIGVDAAFFNNRLDFSADYYYKKTTDMLLSVAIPSFTGYSAPDRNVGKMHTRGWEVKLGWSDRIGDVTYAVSFNISDYKSIIDNLNGRQQFNSDGTIITEGAEYNSWYGYKTAGLFQTAEEVSESALLSASTKPGDVKYVDVSGPDGTPDGIINETYDRVVLGSSLPHYLYGGSISLGWKGLSFSLLFNGVGKQLSRLTESMIRPMQGQWLPAPSVLLNDNGSRNYWSVYNTAEQNAAASYPRLSHQGGEYNNYKMSDYWLKSSAYMRIKNINVGYTVPKKIVSKVGIKGLRVYVNIDDPYCFDSYLSGWDPEAGASTYITRTYTFGVDIKF</sequence>
<dbReference type="Gene3D" id="2.40.170.20">
    <property type="entry name" value="TonB-dependent receptor, beta-barrel domain"/>
    <property type="match status" value="1"/>
</dbReference>
<feature type="non-terminal residue" evidence="8">
    <location>
        <position position="1"/>
    </location>
</feature>
<dbReference type="InterPro" id="IPR039426">
    <property type="entry name" value="TonB-dep_rcpt-like"/>
</dbReference>
<keyword evidence="3 7" id="KW-1134">Transmembrane beta strand</keyword>
<dbReference type="PROSITE" id="PS52016">
    <property type="entry name" value="TONB_DEPENDENT_REC_3"/>
    <property type="match status" value="1"/>
</dbReference>
<gene>
    <name evidence="8" type="ORF">F3D71_29775</name>
</gene>
<evidence type="ECO:0000256" key="4">
    <source>
        <dbReference type="ARBA" id="ARBA00022692"/>
    </source>
</evidence>
<proteinExistence type="inferred from homology"/>
<dbReference type="NCBIfam" id="TIGR04056">
    <property type="entry name" value="OMP_RagA_SusC"/>
    <property type="match status" value="1"/>
</dbReference>
<evidence type="ECO:0000256" key="5">
    <source>
        <dbReference type="ARBA" id="ARBA00023136"/>
    </source>
</evidence>
<name>A0A5M5BSJ9_BACOV</name>
<dbReference type="SUPFAM" id="SSF56935">
    <property type="entry name" value="Porins"/>
    <property type="match status" value="1"/>
</dbReference>
<organism evidence="8 9">
    <name type="scientific">Bacteroides ovatus</name>
    <dbReference type="NCBI Taxonomy" id="28116"/>
    <lineage>
        <taxon>Bacteria</taxon>
        <taxon>Pseudomonadati</taxon>
        <taxon>Bacteroidota</taxon>
        <taxon>Bacteroidia</taxon>
        <taxon>Bacteroidales</taxon>
        <taxon>Bacteroidaceae</taxon>
        <taxon>Bacteroides</taxon>
    </lineage>
</organism>
<keyword evidence="6 7" id="KW-0998">Cell outer membrane</keyword>